<accession>A0A1F6FRX0</accession>
<proteinExistence type="predicted"/>
<feature type="region of interest" description="Disordered" evidence="1">
    <location>
        <begin position="294"/>
        <end position="350"/>
    </location>
</feature>
<evidence type="ECO:0000313" key="2">
    <source>
        <dbReference type="EMBL" id="OGG88595.1"/>
    </source>
</evidence>
<protein>
    <submittedName>
        <fullName evidence="2">Uncharacterized protein</fullName>
    </submittedName>
</protein>
<sequence>MPQELIQKRLAALTPEYRDFVVSDFSQMTTNIFGTQLHLGTSGRVIFENGLMLYLLLFLSEYELMGFFISECDIPIITATNLVKTIVGGLPQSMTEVIHTLSLELRTEEKSPVQDKTRDQILGSAQKNKLYFYLYTTAGNGLISISQKYNFREDEVYKKFAITVGDIILGFYNIEDTVPLLQQELRLDPRTAALLGADVLDFLAPLSDPNWQPPEGFEPIDSEEEDSELSQIPVRLKEVVEQNRIAIQPILPNIPTPATPFDTTRVTPDIAPYVAPVVPPLRTMADDMTHPAEQREGLVGGLNYEPVYTSSQDNLRRPISDTPNYVTPIPPRPPQNQNRPSVEEPPRWGG</sequence>
<evidence type="ECO:0000256" key="1">
    <source>
        <dbReference type="SAM" id="MobiDB-lite"/>
    </source>
</evidence>
<comment type="caution">
    <text evidence="2">The sequence shown here is derived from an EMBL/GenBank/DDBJ whole genome shotgun (WGS) entry which is preliminary data.</text>
</comment>
<dbReference type="Proteomes" id="UP000179230">
    <property type="component" value="Unassembled WGS sequence"/>
</dbReference>
<dbReference type="EMBL" id="MFMT01000017">
    <property type="protein sequence ID" value="OGG88595.1"/>
    <property type="molecule type" value="Genomic_DNA"/>
</dbReference>
<reference evidence="2 3" key="1">
    <citation type="journal article" date="2016" name="Nat. Commun.">
        <title>Thousands of microbial genomes shed light on interconnected biogeochemical processes in an aquifer system.</title>
        <authorList>
            <person name="Anantharaman K."/>
            <person name="Brown C.T."/>
            <person name="Hug L.A."/>
            <person name="Sharon I."/>
            <person name="Castelle C.J."/>
            <person name="Probst A.J."/>
            <person name="Thomas B.C."/>
            <person name="Singh A."/>
            <person name="Wilkins M.J."/>
            <person name="Karaoz U."/>
            <person name="Brodie E.L."/>
            <person name="Williams K.H."/>
            <person name="Hubbard S.S."/>
            <person name="Banfield J.F."/>
        </authorList>
    </citation>
    <scope>NUCLEOTIDE SEQUENCE [LARGE SCALE GENOMIC DNA]</scope>
</reference>
<name>A0A1F6FRX0_9BACT</name>
<evidence type="ECO:0000313" key="3">
    <source>
        <dbReference type="Proteomes" id="UP000179230"/>
    </source>
</evidence>
<organism evidence="2 3">
    <name type="scientific">Candidatus Kaiserbacteria bacterium RIFOXYD1_FULL_42_15</name>
    <dbReference type="NCBI Taxonomy" id="1798532"/>
    <lineage>
        <taxon>Bacteria</taxon>
        <taxon>Candidatus Kaiseribacteriota</taxon>
    </lineage>
</organism>
<dbReference type="AlphaFoldDB" id="A0A1F6FRX0"/>
<gene>
    <name evidence="2" type="ORF">A2592_00385</name>
</gene>
<feature type="compositionally biased region" description="Basic and acidic residues" evidence="1">
    <location>
        <begin position="341"/>
        <end position="350"/>
    </location>
</feature>